<dbReference type="EMBL" id="JAUJEB010000005">
    <property type="protein sequence ID" value="MDN5215018.1"/>
    <property type="molecule type" value="Genomic_DNA"/>
</dbReference>
<dbReference type="InterPro" id="IPR050090">
    <property type="entry name" value="Tyrosine_recombinase_XerCD"/>
</dbReference>
<comment type="similarity">
    <text evidence="1">Belongs to the 'phage' integrase family.</text>
</comment>
<evidence type="ECO:0000313" key="5">
    <source>
        <dbReference type="EMBL" id="MDN5215018.1"/>
    </source>
</evidence>
<dbReference type="PROSITE" id="PS51898">
    <property type="entry name" value="TYR_RECOMBINASE"/>
    <property type="match status" value="1"/>
</dbReference>
<sequence>MASIKIVLRKSKKRKDNTCPLALRITKDRKSTFIYLGKYIEEKHWDETSGKVLKSHPNSVRLNNLILKKLAETNDTVIELDTKEEFVSTGEIKNKIKRRGKNVTFFQLAGERIERYERKGTFSVSNAEKSILNNFRKFLGGSDIYFHEINSPLIEKFKVFCKGELGHKPRTITNHLIIIRTLFNLAIKEGIVDRKYYPFAGDNVKIRIGSGLKMGLTQEEIRKIENLELESNTSIWHARNIWLFSFYFAGVRISDVLKIKWSDFKDGRLYYQMDKNDKPVTLKIPDKAKAILKYYEPEKRFDKDFVFPDLKHADPNNIKDIFTKTRTAARRFNKYLKKIAEITGIEKNLSNHIARHSFGNIAGDKINPLMLQKLYRHSNLKTTINYQANFIHKEADDALDAVVDF</sequence>
<name>A0ABT8LBJ0_9BACT</name>
<proteinExistence type="inferred from homology"/>
<dbReference type="SUPFAM" id="SSF56349">
    <property type="entry name" value="DNA breaking-rejoining enzymes"/>
    <property type="match status" value="1"/>
</dbReference>
<dbReference type="Pfam" id="PF13102">
    <property type="entry name" value="Phage_int_SAM_5"/>
    <property type="match status" value="1"/>
</dbReference>
<evidence type="ECO:0000256" key="2">
    <source>
        <dbReference type="ARBA" id="ARBA00023125"/>
    </source>
</evidence>
<comment type="caution">
    <text evidence="5">The sequence shown here is derived from an EMBL/GenBank/DDBJ whole genome shotgun (WGS) entry which is preliminary data.</text>
</comment>
<dbReference type="Gene3D" id="1.10.150.130">
    <property type="match status" value="1"/>
</dbReference>
<accession>A0ABT8LBJ0</accession>
<dbReference type="Pfam" id="PF17293">
    <property type="entry name" value="Arm-DNA-bind_5"/>
    <property type="match status" value="1"/>
</dbReference>
<dbReference type="Gene3D" id="1.10.443.10">
    <property type="entry name" value="Intergrase catalytic core"/>
    <property type="match status" value="1"/>
</dbReference>
<feature type="domain" description="Tyr recombinase" evidence="4">
    <location>
        <begin position="211"/>
        <end position="404"/>
    </location>
</feature>
<dbReference type="Proteomes" id="UP001172083">
    <property type="component" value="Unassembled WGS sequence"/>
</dbReference>
<dbReference type="Pfam" id="PF00589">
    <property type="entry name" value="Phage_integrase"/>
    <property type="match status" value="1"/>
</dbReference>
<keyword evidence="6" id="KW-1185">Reference proteome</keyword>
<keyword evidence="3" id="KW-0233">DNA recombination</keyword>
<gene>
    <name evidence="5" type="ORF">QQ020_23255</name>
</gene>
<reference evidence="5" key="1">
    <citation type="submission" date="2023-06" db="EMBL/GenBank/DDBJ databases">
        <title>Genomic of Agaribacillus aureum.</title>
        <authorList>
            <person name="Wang G."/>
        </authorList>
    </citation>
    <scope>NUCLEOTIDE SEQUENCE</scope>
    <source>
        <strain evidence="5">BMA12</strain>
    </source>
</reference>
<evidence type="ECO:0000313" key="6">
    <source>
        <dbReference type="Proteomes" id="UP001172083"/>
    </source>
</evidence>
<dbReference type="PANTHER" id="PTHR30349:SF64">
    <property type="entry name" value="PROPHAGE INTEGRASE INTD-RELATED"/>
    <property type="match status" value="1"/>
</dbReference>
<evidence type="ECO:0000259" key="4">
    <source>
        <dbReference type="PROSITE" id="PS51898"/>
    </source>
</evidence>
<dbReference type="PANTHER" id="PTHR30349">
    <property type="entry name" value="PHAGE INTEGRASE-RELATED"/>
    <property type="match status" value="1"/>
</dbReference>
<dbReference type="RefSeq" id="WP_346760356.1">
    <property type="nucleotide sequence ID" value="NZ_JAUJEB010000005.1"/>
</dbReference>
<dbReference type="InterPro" id="IPR025269">
    <property type="entry name" value="SAM-like_dom"/>
</dbReference>
<keyword evidence="2" id="KW-0238">DNA-binding</keyword>
<organism evidence="5 6">
    <name type="scientific">Agaribacillus aureus</name>
    <dbReference type="NCBI Taxonomy" id="3051825"/>
    <lineage>
        <taxon>Bacteria</taxon>
        <taxon>Pseudomonadati</taxon>
        <taxon>Bacteroidota</taxon>
        <taxon>Cytophagia</taxon>
        <taxon>Cytophagales</taxon>
        <taxon>Splendidivirgaceae</taxon>
        <taxon>Agaribacillus</taxon>
    </lineage>
</organism>
<dbReference type="InterPro" id="IPR035386">
    <property type="entry name" value="Arm-DNA-bind_5"/>
</dbReference>
<evidence type="ECO:0000256" key="1">
    <source>
        <dbReference type="ARBA" id="ARBA00008857"/>
    </source>
</evidence>
<dbReference type="InterPro" id="IPR011010">
    <property type="entry name" value="DNA_brk_join_enz"/>
</dbReference>
<protein>
    <submittedName>
        <fullName evidence="5">Site-specific integrase</fullName>
    </submittedName>
</protein>
<dbReference type="InterPro" id="IPR002104">
    <property type="entry name" value="Integrase_catalytic"/>
</dbReference>
<evidence type="ECO:0000256" key="3">
    <source>
        <dbReference type="ARBA" id="ARBA00023172"/>
    </source>
</evidence>
<dbReference type="InterPro" id="IPR010998">
    <property type="entry name" value="Integrase_recombinase_N"/>
</dbReference>
<dbReference type="InterPro" id="IPR013762">
    <property type="entry name" value="Integrase-like_cat_sf"/>
</dbReference>